<dbReference type="InParanoid" id="A0A6J0BU84"/>
<dbReference type="GO" id="GO:0016887">
    <property type="term" value="F:ATP hydrolysis activity"/>
    <property type="evidence" value="ECO:0007669"/>
    <property type="project" value="InterPro"/>
</dbReference>
<dbReference type="PANTHER" id="PTHR24223">
    <property type="entry name" value="ATP-BINDING CASSETTE SUB-FAMILY C"/>
    <property type="match status" value="1"/>
</dbReference>
<dbReference type="RefSeq" id="XP_015518020.2">
    <property type="nucleotide sequence ID" value="XM_015662534.2"/>
</dbReference>
<dbReference type="InterPro" id="IPR011527">
    <property type="entry name" value="ABC1_TM_dom"/>
</dbReference>
<feature type="region of interest" description="Disordered" evidence="8">
    <location>
        <begin position="1"/>
        <end position="20"/>
    </location>
</feature>
<feature type="transmembrane region" description="Helical" evidence="9">
    <location>
        <begin position="1099"/>
        <end position="1118"/>
    </location>
</feature>
<dbReference type="Gene3D" id="3.40.50.300">
    <property type="entry name" value="P-loop containing nucleotide triphosphate hydrolases"/>
    <property type="match status" value="2"/>
</dbReference>
<feature type="transmembrane region" description="Helical" evidence="9">
    <location>
        <begin position="360"/>
        <end position="381"/>
    </location>
</feature>
<feature type="domain" description="ABC transmembrane type-1" evidence="11">
    <location>
        <begin position="264"/>
        <end position="502"/>
    </location>
</feature>
<dbReference type="GO" id="GO:0016020">
    <property type="term" value="C:membrane"/>
    <property type="evidence" value="ECO:0007669"/>
    <property type="project" value="UniProtKB-SubCell"/>
</dbReference>
<keyword evidence="7 9" id="KW-0472">Membrane</keyword>
<keyword evidence="3 9" id="KW-0812">Transmembrane</keyword>
<dbReference type="Pfam" id="PF00664">
    <property type="entry name" value="ABC_membrane"/>
    <property type="match status" value="2"/>
</dbReference>
<evidence type="ECO:0000256" key="5">
    <source>
        <dbReference type="ARBA" id="ARBA00022840"/>
    </source>
</evidence>
<organism evidence="13">
    <name type="scientific">Neodiprion lecontei</name>
    <name type="common">Redheaded pine sawfly</name>
    <dbReference type="NCBI Taxonomy" id="441921"/>
    <lineage>
        <taxon>Eukaryota</taxon>
        <taxon>Metazoa</taxon>
        <taxon>Ecdysozoa</taxon>
        <taxon>Arthropoda</taxon>
        <taxon>Hexapoda</taxon>
        <taxon>Insecta</taxon>
        <taxon>Pterygota</taxon>
        <taxon>Neoptera</taxon>
        <taxon>Endopterygota</taxon>
        <taxon>Hymenoptera</taxon>
        <taxon>Tenthredinoidea</taxon>
        <taxon>Diprionidae</taxon>
        <taxon>Diprioninae</taxon>
        <taxon>Neodiprion</taxon>
    </lineage>
</organism>
<dbReference type="SUPFAM" id="SSF90123">
    <property type="entry name" value="ABC transporter transmembrane region"/>
    <property type="match status" value="2"/>
</dbReference>
<feature type="transmembrane region" description="Helical" evidence="9">
    <location>
        <begin position="871"/>
        <end position="897"/>
    </location>
</feature>
<protein>
    <submittedName>
        <fullName evidence="13">ATP-binding cassette sub-family C member 12 isoform X1</fullName>
    </submittedName>
</protein>
<keyword evidence="5 13" id="KW-0067">ATP-binding</keyword>
<dbReference type="Gene3D" id="1.20.1560.10">
    <property type="entry name" value="ABC transporter type 1, transmembrane domain"/>
    <property type="match status" value="2"/>
</dbReference>
<feature type="domain" description="ABC transmembrane type-1" evidence="11">
    <location>
        <begin position="880"/>
        <end position="1115"/>
    </location>
</feature>
<feature type="compositionally biased region" description="Polar residues" evidence="8">
    <location>
        <begin position="1"/>
        <end position="13"/>
    </location>
</feature>
<dbReference type="PANTHER" id="PTHR24223:SF447">
    <property type="entry name" value="MULTIDRUG RESISTANCE-ASSOCIATED PROTEIN 5"/>
    <property type="match status" value="1"/>
</dbReference>
<gene>
    <name evidence="13" type="primary">LOC107222978</name>
</gene>
<evidence type="ECO:0000313" key="13">
    <source>
        <dbReference type="RefSeq" id="XP_015518020.2"/>
    </source>
</evidence>
<reference evidence="13" key="1">
    <citation type="submission" date="2025-08" db="UniProtKB">
        <authorList>
            <consortium name="RefSeq"/>
        </authorList>
    </citation>
    <scope>IDENTIFICATION</scope>
    <source>
        <tissue evidence="13">Thorax and Abdomen</tissue>
    </source>
</reference>
<dbReference type="GO" id="GO:0005524">
    <property type="term" value="F:ATP binding"/>
    <property type="evidence" value="ECO:0007669"/>
    <property type="project" value="UniProtKB-KW"/>
</dbReference>
<dbReference type="SMART" id="SM00382">
    <property type="entry name" value="AAA"/>
    <property type="match status" value="1"/>
</dbReference>
<dbReference type="GeneID" id="107222978"/>
<dbReference type="Proteomes" id="UP000829291">
    <property type="component" value="Chromosome 4"/>
</dbReference>
<accession>A0A6J0BU84</accession>
<dbReference type="InterPro" id="IPR003593">
    <property type="entry name" value="AAA+_ATPase"/>
</dbReference>
<dbReference type="GO" id="GO:0140359">
    <property type="term" value="F:ABC-type transporter activity"/>
    <property type="evidence" value="ECO:0007669"/>
    <property type="project" value="InterPro"/>
</dbReference>
<evidence type="ECO:0000313" key="12">
    <source>
        <dbReference type="Proteomes" id="UP000829291"/>
    </source>
</evidence>
<dbReference type="PROSITE" id="PS50929">
    <property type="entry name" value="ABC_TM1F"/>
    <property type="match status" value="2"/>
</dbReference>
<feature type="transmembrane region" description="Helical" evidence="9">
    <location>
        <begin position="1008"/>
        <end position="1026"/>
    </location>
</feature>
<dbReference type="PROSITE" id="PS50893">
    <property type="entry name" value="ABC_TRANSPORTER_2"/>
    <property type="match status" value="2"/>
</dbReference>
<proteinExistence type="predicted"/>
<evidence type="ECO:0000256" key="4">
    <source>
        <dbReference type="ARBA" id="ARBA00022741"/>
    </source>
</evidence>
<feature type="transmembrane region" description="Helical" evidence="9">
    <location>
        <begin position="158"/>
        <end position="180"/>
    </location>
</feature>
<comment type="subcellular location">
    <subcellularLocation>
        <location evidence="1">Membrane</location>
    </subcellularLocation>
</comment>
<keyword evidence="12" id="KW-1185">Reference proteome</keyword>
<feature type="transmembrane region" description="Helical" evidence="9">
    <location>
        <begin position="332"/>
        <end position="353"/>
    </location>
</feature>
<evidence type="ECO:0000259" key="10">
    <source>
        <dbReference type="PROSITE" id="PS50893"/>
    </source>
</evidence>
<dbReference type="InterPro" id="IPR003439">
    <property type="entry name" value="ABC_transporter-like_ATP-bd"/>
</dbReference>
<evidence type="ECO:0000256" key="2">
    <source>
        <dbReference type="ARBA" id="ARBA00022448"/>
    </source>
</evidence>
<dbReference type="InterPro" id="IPR050173">
    <property type="entry name" value="ABC_transporter_C-like"/>
</dbReference>
<feature type="transmembrane region" description="Helical" evidence="9">
    <location>
        <begin position="951"/>
        <end position="972"/>
    </location>
</feature>
<keyword evidence="6 9" id="KW-1133">Transmembrane helix</keyword>
<name>A0A6J0BU84_NEOLC</name>
<dbReference type="KEGG" id="nlo:107222978"/>
<dbReference type="SUPFAM" id="SSF52540">
    <property type="entry name" value="P-loop containing nucleoside triphosphate hydrolases"/>
    <property type="match status" value="2"/>
</dbReference>
<feature type="transmembrane region" description="Helical" evidence="9">
    <location>
        <begin position="258"/>
        <end position="278"/>
    </location>
</feature>
<evidence type="ECO:0000259" key="11">
    <source>
        <dbReference type="PROSITE" id="PS50929"/>
    </source>
</evidence>
<dbReference type="OrthoDB" id="8174258at2759"/>
<feature type="domain" description="ABC transporter" evidence="10">
    <location>
        <begin position="561"/>
        <end position="784"/>
    </location>
</feature>
<dbReference type="Pfam" id="PF00005">
    <property type="entry name" value="ABC_tran"/>
    <property type="match status" value="2"/>
</dbReference>
<feature type="domain" description="ABC transporter" evidence="10">
    <location>
        <begin position="1186"/>
        <end position="1416"/>
    </location>
</feature>
<evidence type="ECO:0000256" key="3">
    <source>
        <dbReference type="ARBA" id="ARBA00022692"/>
    </source>
</evidence>
<evidence type="ECO:0000256" key="8">
    <source>
        <dbReference type="SAM" id="MobiDB-lite"/>
    </source>
</evidence>
<evidence type="ECO:0000256" key="1">
    <source>
        <dbReference type="ARBA" id="ARBA00004370"/>
    </source>
</evidence>
<evidence type="ECO:0000256" key="6">
    <source>
        <dbReference type="ARBA" id="ARBA00022989"/>
    </source>
</evidence>
<dbReference type="InterPro" id="IPR027417">
    <property type="entry name" value="P-loop_NTPase"/>
</dbReference>
<evidence type="ECO:0000256" key="7">
    <source>
        <dbReference type="ARBA" id="ARBA00023136"/>
    </source>
</evidence>
<feature type="transmembrane region" description="Helical" evidence="9">
    <location>
        <begin position="443"/>
        <end position="465"/>
    </location>
</feature>
<keyword evidence="4" id="KW-0547">Nucleotide-binding</keyword>
<feature type="transmembrane region" description="Helical" evidence="9">
    <location>
        <begin position="909"/>
        <end position="931"/>
    </location>
</feature>
<sequence length="1428" mass="159757">MNKFPTMSSSPDHSYNRLDGTESITTSLDTASLPRPLPRNDYLAKHNSTYVPHNRLSRYATALTNLVPIRFKRTPGSELPVDKIGLFSSVSFSWLNEYLSAGCKNGMRNKALPTAAAQDSCQINGPRLDGLWHAHVVERGQAGASVPRIAWKFVRTRVLMASFIYMLGTLISLIGPIFLLQGIISAIEDRNAIYNNTINGTATIPNHNSSSIVNSSFKNHGKALNDMLSESATKPSVGRGIINKLPDSVKHLIMIDEAIIFCNIIVLILAEIISYFLIAWSSTLNLRTASRLRSACLALVYKKLIHSSVRYRASAYQTITYFVPDSDTLYELITNGPLIFTGPIILILISLFVWHLMGNWALISIVVLILFYLCLILTAYLTSVFATKTSDYSLTRMSLVEEFVSNIHLSKMTLWDNCFRNKIEDVRKKELVEMRLGGLSEGWSLSMVHFIPVITVCTATIARLLTMKYVESADYMVMLVILLINLKQCVRSSWLAMSSISRGSTSLNKLKAVLMLKEADRYPDKPIDKNLAITVNRGNFKWVQDKQVVDSPGKRTSQFYLENQDGPPIRFNALSVTHTLTDINFYAPKGKLIGICGQPGSGKSSLLLALMGHLHHISGHVTRDGTCSYVSETPWLLEGTLKENIIFGETFDSNRYYKALQSCQLNADITLLPASDDTDLTEVNLSPAQKQRITLARAVYARRDINLLDNPLADVSDVNESNQIFEKCFLEAMGRKTVIMVSEKIQFLNRCDTIYVMREGRIVEQGSHEELIRWDSEYIRLIRSYMKKYQRRYYRDGEPISPSSAQLLMIATPRGVLSSSSTNASLDSMLDEEDSAPLKHELNSEFPVKFSTDAKKPVVEYGLYVKNSGGWFKAIVICTISMFCAFIIAVGPLAFAYIAERTIDDNVHIMIVFASMVGSMILFSLILMLLYNNAVFKAAKKLHCQWINGLYTAQMSLFTMTPISVLLNTCSLNLYEVDSVLPRSIITILMHAGISMFSSAILGLVSPWLLIPITLFVIAAISYSLYVRGAITGLYEVKVNSAIPMYNHAFNTIDGRTTIQAYHKEKDFKKKFYRYCDHNSTYNFMLHAIKLWMEYRIKLLGALTLGAVILICVILSSIRHRFELMVLATICTLQLVASTVSITGASASAYTSFMAITGLDFYVENILKEIPGNVSMPTNWPIDASIKFENVTLSMSVNTDPDLDTLNFEVASGEKIALIGSQTNGKISIVSALYKFIEVHSGKICIGNTNISDVPMDKLRQCITFIPGDPLLFNGSIKYNLDPMGKVSEKELMVALQRVFLWEKVSKLEEKLESDATNCFTAGERKLIFFARVILRKTIKIMIIEESVTDLGPDVEKKIEIILRDIFPDHTVIVLSTQRVRYCQRTLVLSNGKINESANRKSSTSQHSLASSEVLVTAAMNSVFETSF</sequence>
<evidence type="ECO:0000256" key="9">
    <source>
        <dbReference type="SAM" id="Phobius"/>
    </source>
</evidence>
<keyword evidence="2" id="KW-0813">Transport</keyword>
<dbReference type="InterPro" id="IPR036640">
    <property type="entry name" value="ABC1_TM_sf"/>
</dbReference>